<comment type="caution">
    <text evidence="1">The sequence shown here is derived from an EMBL/GenBank/DDBJ whole genome shotgun (WGS) entry which is preliminary data.</text>
</comment>
<organism evidence="1 2">
    <name type="scientific">Racocetra fulgida</name>
    <dbReference type="NCBI Taxonomy" id="60492"/>
    <lineage>
        <taxon>Eukaryota</taxon>
        <taxon>Fungi</taxon>
        <taxon>Fungi incertae sedis</taxon>
        <taxon>Mucoromycota</taxon>
        <taxon>Glomeromycotina</taxon>
        <taxon>Glomeromycetes</taxon>
        <taxon>Diversisporales</taxon>
        <taxon>Gigasporaceae</taxon>
        <taxon>Racocetra</taxon>
    </lineage>
</organism>
<accession>A0A9N9K9D7</accession>
<evidence type="ECO:0000313" key="1">
    <source>
        <dbReference type="EMBL" id="CAG8816647.1"/>
    </source>
</evidence>
<sequence>LKFRESVGSKCKSVIFFALDGLGRNIKIKETPNINNIIKNGSLCFEAKAILPTDSGQNWGSILYGIDRDKF</sequence>
<dbReference type="EMBL" id="CAJVPZ010093144">
    <property type="protein sequence ID" value="CAG8816647.1"/>
    <property type="molecule type" value="Genomic_DNA"/>
</dbReference>
<keyword evidence="2" id="KW-1185">Reference proteome</keyword>
<reference evidence="1" key="1">
    <citation type="submission" date="2021-06" db="EMBL/GenBank/DDBJ databases">
        <authorList>
            <person name="Kallberg Y."/>
            <person name="Tangrot J."/>
            <person name="Rosling A."/>
        </authorList>
    </citation>
    <scope>NUCLEOTIDE SEQUENCE</scope>
    <source>
        <strain evidence="1">IN212</strain>
    </source>
</reference>
<feature type="non-terminal residue" evidence="1">
    <location>
        <position position="71"/>
    </location>
</feature>
<dbReference type="InterPro" id="IPR017850">
    <property type="entry name" value="Alkaline_phosphatase_core_sf"/>
</dbReference>
<name>A0A9N9K9D7_9GLOM</name>
<feature type="non-terminal residue" evidence="1">
    <location>
        <position position="1"/>
    </location>
</feature>
<dbReference type="OrthoDB" id="4062651at2759"/>
<proteinExistence type="predicted"/>
<evidence type="ECO:0000313" key="2">
    <source>
        <dbReference type="Proteomes" id="UP000789396"/>
    </source>
</evidence>
<dbReference type="SUPFAM" id="SSF53649">
    <property type="entry name" value="Alkaline phosphatase-like"/>
    <property type="match status" value="1"/>
</dbReference>
<protein>
    <submittedName>
        <fullName evidence="1">13160_t:CDS:1</fullName>
    </submittedName>
</protein>
<dbReference type="AlphaFoldDB" id="A0A9N9K9D7"/>
<dbReference type="Proteomes" id="UP000789396">
    <property type="component" value="Unassembled WGS sequence"/>
</dbReference>
<dbReference type="Gene3D" id="3.40.720.10">
    <property type="entry name" value="Alkaline Phosphatase, subunit A"/>
    <property type="match status" value="1"/>
</dbReference>
<gene>
    <name evidence="1" type="ORF">RFULGI_LOCUS19280</name>
</gene>